<dbReference type="InterPro" id="IPR004852">
    <property type="entry name" value="Di-haem_cyt_c_peroxidsae"/>
</dbReference>
<keyword evidence="11" id="KW-0472">Membrane</keyword>
<feature type="transmembrane region" description="Helical" evidence="11">
    <location>
        <begin position="7"/>
        <end position="27"/>
    </location>
</feature>
<proteinExistence type="predicted"/>
<evidence type="ECO:0000256" key="3">
    <source>
        <dbReference type="ARBA" id="ARBA00022559"/>
    </source>
</evidence>
<dbReference type="AlphaFoldDB" id="A0A2A7U373"/>
<sequence>MKKITKWAGGIVIAGIACYLGLVGYVYNHDKARNTLPSEPASSPLNAQVLGILSEKGCDYCHTPSSNLPFYAKVPGVKQLMEYDMYQGYKAFNLIPLRESLLKPSPWKTSSGQPPTLTDLNKLEWVIENQTMPPTRYTMMHWAGRMSEADRETLLKWIKDQREKYYTTTDMAPAMRNEPIQPIPQSLAVDAEKAALGFRLYHDPRLSGDDSIACAHCHQLSAGGVDGRKTSLGVDDQVGPINAPTVFNAAFNIAQFWDGRAATLQDQAGGPPLNPIEMSSKSWDEIIAKLDKDQAFKQAFLKVYPQGFSGKTITNAIAEFERTLITPNAPFDRYLRGDASALTAQQKHGYQLFKDNRCATCHAGVSMGGESYEPLGLMADYPFGKLTSADIGRMNVTQDLRDRLRQKVPTLRNVELTAPYFHRGDVKTLDEAVKLMLKYQVGVTLPQKDVDDIVAFLKSLNGVYTPYQAGQEKSMKAAPTGEAKPASDASAAHAMPATSTSAATPAHP</sequence>
<dbReference type="PROSITE" id="PS51257">
    <property type="entry name" value="PROKAR_LIPOPROTEIN"/>
    <property type="match status" value="1"/>
</dbReference>
<dbReference type="GO" id="GO:0020037">
    <property type="term" value="F:heme binding"/>
    <property type="evidence" value="ECO:0007669"/>
    <property type="project" value="InterPro"/>
</dbReference>
<evidence type="ECO:0000256" key="2">
    <source>
        <dbReference type="ARBA" id="ARBA00022448"/>
    </source>
</evidence>
<keyword evidence="3 13" id="KW-0575">Peroxidase</keyword>
<dbReference type="PANTHER" id="PTHR30600">
    <property type="entry name" value="CYTOCHROME C PEROXIDASE-RELATED"/>
    <property type="match status" value="1"/>
</dbReference>
<dbReference type="STRING" id="636.AAW15_08190"/>
<evidence type="ECO:0000256" key="8">
    <source>
        <dbReference type="ARBA" id="ARBA00023004"/>
    </source>
</evidence>
<evidence type="ECO:0000256" key="4">
    <source>
        <dbReference type="ARBA" id="ARBA00022617"/>
    </source>
</evidence>
<keyword evidence="2" id="KW-0813">Transport</keyword>
<dbReference type="InterPro" id="IPR051395">
    <property type="entry name" value="Cytochrome_c_Peroxidase/MauG"/>
</dbReference>
<evidence type="ECO:0000313" key="13">
    <source>
        <dbReference type="EMBL" id="PEH72728.1"/>
    </source>
</evidence>
<feature type="region of interest" description="Disordered" evidence="10">
    <location>
        <begin position="471"/>
        <end position="508"/>
    </location>
</feature>
<protein>
    <submittedName>
        <fullName evidence="13">Cytochrome-c peroxidase</fullName>
    </submittedName>
</protein>
<gene>
    <name evidence="13" type="ORF">CRM76_12715</name>
</gene>
<dbReference type="Gene3D" id="1.10.760.10">
    <property type="entry name" value="Cytochrome c-like domain"/>
    <property type="match status" value="2"/>
</dbReference>
<keyword evidence="11" id="KW-0812">Transmembrane</keyword>
<comment type="subcellular location">
    <subcellularLocation>
        <location evidence="1">Cell envelope</location>
    </subcellularLocation>
</comment>
<dbReference type="RefSeq" id="WP_035598903.1">
    <property type="nucleotide sequence ID" value="NZ_CP082939.1"/>
</dbReference>
<feature type="domain" description="Cytochrome c" evidence="12">
    <location>
        <begin position="192"/>
        <end position="294"/>
    </location>
</feature>
<dbReference type="GO" id="GO:0009055">
    <property type="term" value="F:electron transfer activity"/>
    <property type="evidence" value="ECO:0007669"/>
    <property type="project" value="InterPro"/>
</dbReference>
<evidence type="ECO:0000313" key="14">
    <source>
        <dbReference type="Proteomes" id="UP000219788"/>
    </source>
</evidence>
<dbReference type="GO" id="GO:0046872">
    <property type="term" value="F:metal ion binding"/>
    <property type="evidence" value="ECO:0007669"/>
    <property type="project" value="UniProtKB-KW"/>
</dbReference>
<dbReference type="SMART" id="SM01235">
    <property type="entry name" value="Haem_bd"/>
    <property type="match status" value="1"/>
</dbReference>
<dbReference type="OrthoDB" id="9805202at2"/>
<dbReference type="PANTHER" id="PTHR30600:SF7">
    <property type="entry name" value="CYTOCHROME C PEROXIDASE-RELATED"/>
    <property type="match status" value="1"/>
</dbReference>
<feature type="compositionally biased region" description="Low complexity" evidence="10">
    <location>
        <begin position="483"/>
        <end position="508"/>
    </location>
</feature>
<evidence type="ECO:0000256" key="7">
    <source>
        <dbReference type="ARBA" id="ARBA00023002"/>
    </source>
</evidence>
<dbReference type="SUPFAM" id="SSF46626">
    <property type="entry name" value="Cytochrome c"/>
    <property type="match status" value="2"/>
</dbReference>
<evidence type="ECO:0000256" key="6">
    <source>
        <dbReference type="ARBA" id="ARBA00022982"/>
    </source>
</evidence>
<name>A0A2A7U373_EDWTA</name>
<dbReference type="EMBL" id="PDDV01000013">
    <property type="protein sequence ID" value="PEH72728.1"/>
    <property type="molecule type" value="Genomic_DNA"/>
</dbReference>
<evidence type="ECO:0000256" key="1">
    <source>
        <dbReference type="ARBA" id="ARBA00004196"/>
    </source>
</evidence>
<dbReference type="GeneID" id="93124104"/>
<dbReference type="GO" id="GO:0004130">
    <property type="term" value="F:cytochrome-c peroxidase activity"/>
    <property type="evidence" value="ECO:0007669"/>
    <property type="project" value="TreeGrafter"/>
</dbReference>
<dbReference type="Pfam" id="PF03150">
    <property type="entry name" value="CCP_MauG"/>
    <property type="match status" value="1"/>
</dbReference>
<keyword evidence="8 9" id="KW-0408">Iron</keyword>
<dbReference type="InterPro" id="IPR036909">
    <property type="entry name" value="Cyt_c-like_dom_sf"/>
</dbReference>
<evidence type="ECO:0000256" key="9">
    <source>
        <dbReference type="PROSITE-ProRule" id="PRU00433"/>
    </source>
</evidence>
<dbReference type="Pfam" id="PF00034">
    <property type="entry name" value="Cytochrom_C"/>
    <property type="match status" value="1"/>
</dbReference>
<keyword evidence="11" id="KW-1133">Transmembrane helix</keyword>
<dbReference type="Pfam" id="PF14376">
    <property type="entry name" value="Haem_bd"/>
    <property type="match status" value="1"/>
</dbReference>
<dbReference type="GO" id="GO:0030313">
    <property type="term" value="C:cell envelope"/>
    <property type="evidence" value="ECO:0007669"/>
    <property type="project" value="UniProtKB-SubCell"/>
</dbReference>
<dbReference type="Proteomes" id="UP000219788">
    <property type="component" value="Unassembled WGS sequence"/>
</dbReference>
<keyword evidence="5 9" id="KW-0479">Metal-binding</keyword>
<dbReference type="InterPro" id="IPR009056">
    <property type="entry name" value="Cyt_c-like_dom"/>
</dbReference>
<organism evidence="13 14">
    <name type="scientific">Edwardsiella tarda</name>
    <dbReference type="NCBI Taxonomy" id="636"/>
    <lineage>
        <taxon>Bacteria</taxon>
        <taxon>Pseudomonadati</taxon>
        <taxon>Pseudomonadota</taxon>
        <taxon>Gammaproteobacteria</taxon>
        <taxon>Enterobacterales</taxon>
        <taxon>Hafniaceae</taxon>
        <taxon>Edwardsiella</taxon>
    </lineage>
</organism>
<dbReference type="InterPro" id="IPR025992">
    <property type="entry name" value="Haem-bd"/>
</dbReference>
<feature type="domain" description="Cytochrome c" evidence="12">
    <location>
        <begin position="344"/>
        <end position="461"/>
    </location>
</feature>
<keyword evidence="4 9" id="KW-0349">Heme</keyword>
<evidence type="ECO:0000256" key="5">
    <source>
        <dbReference type="ARBA" id="ARBA00022723"/>
    </source>
</evidence>
<evidence type="ECO:0000259" key="12">
    <source>
        <dbReference type="PROSITE" id="PS51007"/>
    </source>
</evidence>
<dbReference type="PROSITE" id="PS51007">
    <property type="entry name" value="CYTC"/>
    <property type="match status" value="3"/>
</dbReference>
<dbReference type="FunFam" id="1.10.760.10:FF:000007">
    <property type="entry name" value="Cytochrome c peroxidase"/>
    <property type="match status" value="1"/>
</dbReference>
<dbReference type="FunFam" id="1.10.760.10:FF:000004">
    <property type="entry name" value="Cytochrome c peroxidase"/>
    <property type="match status" value="1"/>
</dbReference>
<keyword evidence="7" id="KW-0560">Oxidoreductase</keyword>
<comment type="caution">
    <text evidence="13">The sequence shown here is derived from an EMBL/GenBank/DDBJ whole genome shotgun (WGS) entry which is preliminary data.</text>
</comment>
<reference evidence="14" key="1">
    <citation type="submission" date="2017-09" db="EMBL/GenBank/DDBJ databases">
        <title>FDA dAtabase for Regulatory Grade micrObial Sequences (FDA-ARGOS): Supporting development and validation of Infectious Disease Dx tests.</title>
        <authorList>
            <person name="Goldberg B."/>
            <person name="Campos J."/>
            <person name="Tallon L."/>
            <person name="Sadzewicz L."/>
            <person name="Ott S."/>
            <person name="Zhao X."/>
            <person name="Nagaraj S."/>
            <person name="Vavikolanu K."/>
            <person name="Aluvathingal J."/>
            <person name="Nadendla S."/>
            <person name="Geyer C."/>
            <person name="Sichtig H."/>
        </authorList>
    </citation>
    <scope>NUCLEOTIDE SEQUENCE [LARGE SCALE GENOMIC DNA]</scope>
    <source>
        <strain evidence="14">FDAARGOS_370</strain>
    </source>
</reference>
<accession>A0A2A7U373</accession>
<evidence type="ECO:0000256" key="11">
    <source>
        <dbReference type="SAM" id="Phobius"/>
    </source>
</evidence>
<keyword evidence="6" id="KW-0249">Electron transport</keyword>
<evidence type="ECO:0000256" key="10">
    <source>
        <dbReference type="SAM" id="MobiDB-lite"/>
    </source>
</evidence>
<feature type="domain" description="Cytochrome c" evidence="12">
    <location>
        <begin position="41"/>
        <end position="162"/>
    </location>
</feature>